<accession>A0A3A3EQZ1</accession>
<dbReference type="Pfam" id="PF02810">
    <property type="entry name" value="SEC-C"/>
    <property type="match status" value="1"/>
</dbReference>
<evidence type="ECO:0000313" key="1">
    <source>
        <dbReference type="EMBL" id="RJF35773.1"/>
    </source>
</evidence>
<protein>
    <recommendedName>
        <fullName evidence="3">DUF4145 domain-containing protein</fullName>
    </recommendedName>
</protein>
<dbReference type="InterPro" id="IPR011990">
    <property type="entry name" value="TPR-like_helical_dom_sf"/>
</dbReference>
<gene>
    <name evidence="1" type="ORF">D4741_12455</name>
</gene>
<dbReference type="PANTHER" id="PTHR11102:SF160">
    <property type="entry name" value="ERAD-ASSOCIATED E3 UBIQUITIN-PROTEIN LIGASE COMPONENT HRD3"/>
    <property type="match status" value="1"/>
</dbReference>
<reference evidence="1 2" key="1">
    <citation type="submission" date="2018-09" db="EMBL/GenBank/DDBJ databases">
        <title>Identification of marine bacteria producing industrial enzymes.</title>
        <authorList>
            <person name="Cheng T.H."/>
            <person name="Saidin J."/>
            <person name="Muhd D.D."/>
            <person name="Isa M.N.M."/>
            <person name="Bakar M.F.A."/>
            <person name="Ismail N."/>
        </authorList>
    </citation>
    <scope>NUCLEOTIDE SEQUENCE [LARGE SCALE GENOMIC DNA]</scope>
    <source>
        <strain evidence="1 2">MNAD 1.6</strain>
    </source>
</reference>
<dbReference type="Gene3D" id="1.25.40.10">
    <property type="entry name" value="Tetratricopeptide repeat domain"/>
    <property type="match status" value="1"/>
</dbReference>
<dbReference type="SUPFAM" id="SSF81901">
    <property type="entry name" value="HCP-like"/>
    <property type="match status" value="1"/>
</dbReference>
<comment type="caution">
    <text evidence="1">The sequence shown here is derived from an EMBL/GenBank/DDBJ whole genome shotgun (WGS) entry which is preliminary data.</text>
</comment>
<organism evidence="1 2">
    <name type="scientific">Pseudoalteromonas gelatinilytica</name>
    <dbReference type="NCBI Taxonomy" id="1703256"/>
    <lineage>
        <taxon>Bacteria</taxon>
        <taxon>Pseudomonadati</taxon>
        <taxon>Pseudomonadota</taxon>
        <taxon>Gammaproteobacteria</taxon>
        <taxon>Alteromonadales</taxon>
        <taxon>Pseudoalteromonadaceae</taxon>
        <taxon>Pseudoalteromonas</taxon>
    </lineage>
</organism>
<proteinExistence type="predicted"/>
<dbReference type="Pfam" id="PF08238">
    <property type="entry name" value="Sel1"/>
    <property type="match status" value="5"/>
</dbReference>
<dbReference type="SUPFAM" id="SSF103642">
    <property type="entry name" value="Sec-C motif"/>
    <property type="match status" value="1"/>
</dbReference>
<dbReference type="AlphaFoldDB" id="A0A3A3EQZ1"/>
<dbReference type="InterPro" id="IPR004027">
    <property type="entry name" value="SEC_C_motif"/>
</dbReference>
<dbReference type="InterPro" id="IPR050767">
    <property type="entry name" value="Sel1_AlgK"/>
</dbReference>
<dbReference type="InterPro" id="IPR006597">
    <property type="entry name" value="Sel1-like"/>
</dbReference>
<sequence>MLLMTTPASLTDIQFVSKFNASFSECYEKAKNLYIDSPIHTLVELRGLLVVLCDEIIDEYKIQVTGNSLFEKQKDIHSSKLFRSTIIENIDSIRDAGNKGAHREKYNITYEKYQELALTTLKNFCTLIEDYWACKASKVPTYTFIVKTESLVKEWCYQALFNNDKDAKFEVAIALFNKYQEQFKDEDKYFFEQSSLMKSVDLIEEAARDLHPEALFEYSHIILNQIHREKDIEEAKGYLHSSACRGFIKSKVAFGQLVYDSDEPHEDDIEEAIRFLDEAASDGESQAQFLLSQIYSSSKFGLQNDKLSAQWYEKSLKSENANAMFIEARSVLNNPHLTSEDAEQSLKWLELATEKGSQDAYKLYLKIFSESSHPVETVRPLYEHYLELYPEDYQQHIDLTEYLFRKGTVKNDVNLMKESIKKLIQLFRHDATPAKIKRKLNVLSPKWLAKYDEAITLLGLINKEHDELLLNFNTEGKIFDLKGLYDTFASVEENPRLAHKFFSKSIANKSLKESRKKIGRNALCPCGSGKKVKKCCS</sequence>
<name>A0A3A3EQZ1_9GAMM</name>
<dbReference type="Proteomes" id="UP000265938">
    <property type="component" value="Unassembled WGS sequence"/>
</dbReference>
<evidence type="ECO:0000313" key="2">
    <source>
        <dbReference type="Proteomes" id="UP000265938"/>
    </source>
</evidence>
<dbReference type="SMART" id="SM00671">
    <property type="entry name" value="SEL1"/>
    <property type="match status" value="2"/>
</dbReference>
<dbReference type="EMBL" id="QYSE01000002">
    <property type="protein sequence ID" value="RJF35773.1"/>
    <property type="molecule type" value="Genomic_DNA"/>
</dbReference>
<evidence type="ECO:0008006" key="3">
    <source>
        <dbReference type="Google" id="ProtNLM"/>
    </source>
</evidence>
<dbReference type="Gene3D" id="3.10.450.50">
    <property type="match status" value="1"/>
</dbReference>
<dbReference type="PANTHER" id="PTHR11102">
    <property type="entry name" value="SEL-1-LIKE PROTEIN"/>
    <property type="match status" value="1"/>
</dbReference>